<name>A0A2G9UXN7_TELCI</name>
<dbReference type="SUPFAM" id="SSF53474">
    <property type="entry name" value="alpha/beta-Hydrolases"/>
    <property type="match status" value="1"/>
</dbReference>
<feature type="chain" id="PRO_5013903504" evidence="1">
    <location>
        <begin position="28"/>
        <end position="141"/>
    </location>
</feature>
<evidence type="ECO:0000256" key="1">
    <source>
        <dbReference type="SAM" id="SignalP"/>
    </source>
</evidence>
<dbReference type="Proteomes" id="UP000230423">
    <property type="component" value="Unassembled WGS sequence"/>
</dbReference>
<evidence type="ECO:0000313" key="2">
    <source>
        <dbReference type="EMBL" id="PIO74997.1"/>
    </source>
</evidence>
<feature type="signal peptide" evidence="1">
    <location>
        <begin position="1"/>
        <end position="27"/>
    </location>
</feature>
<accession>A0A2G9UXN7</accession>
<reference evidence="2 3" key="1">
    <citation type="submission" date="2015-09" db="EMBL/GenBank/DDBJ databases">
        <title>Draft genome of the parasitic nematode Teladorsagia circumcincta isolate WARC Sus (inbred).</title>
        <authorList>
            <person name="Mitreva M."/>
        </authorList>
    </citation>
    <scope>NUCLEOTIDE SEQUENCE [LARGE SCALE GENOMIC DNA]</scope>
    <source>
        <strain evidence="2 3">S</strain>
    </source>
</reference>
<protein>
    <submittedName>
        <fullName evidence="2">Uncharacterized protein</fullName>
    </submittedName>
</protein>
<dbReference type="AlphaFoldDB" id="A0A2G9UXN7"/>
<evidence type="ECO:0000313" key="3">
    <source>
        <dbReference type="Proteomes" id="UP000230423"/>
    </source>
</evidence>
<proteinExistence type="predicted"/>
<organism evidence="2 3">
    <name type="scientific">Teladorsagia circumcincta</name>
    <name type="common">Brown stomach worm</name>
    <name type="synonym">Ostertagia circumcincta</name>
    <dbReference type="NCBI Taxonomy" id="45464"/>
    <lineage>
        <taxon>Eukaryota</taxon>
        <taxon>Metazoa</taxon>
        <taxon>Ecdysozoa</taxon>
        <taxon>Nematoda</taxon>
        <taxon>Chromadorea</taxon>
        <taxon>Rhabditida</taxon>
        <taxon>Rhabditina</taxon>
        <taxon>Rhabditomorpha</taxon>
        <taxon>Strongyloidea</taxon>
        <taxon>Trichostrongylidae</taxon>
        <taxon>Teladorsagia</taxon>
    </lineage>
</organism>
<dbReference type="InterPro" id="IPR029058">
    <property type="entry name" value="AB_hydrolase_fold"/>
</dbReference>
<sequence>MPRLFAFCGLLRFALVFPMKILGPSYSDEFARTNMLPLAAAAYSNMPQECLENRFTNATLKRQLNVTCGPFANNDVCSGFTAVIHGKKAIVISFRGTDTYLQLVAEADLSVFHEKVFLIISTNIRLSRVTKLKCKTQGLVG</sequence>
<dbReference type="PANTHER" id="PTHR45908">
    <property type="entry name" value="PROTEIN CBG11750-RELATED"/>
    <property type="match status" value="1"/>
</dbReference>
<keyword evidence="1" id="KW-0732">Signal</keyword>
<keyword evidence="3" id="KW-1185">Reference proteome</keyword>
<dbReference type="EMBL" id="KZ345193">
    <property type="protein sequence ID" value="PIO74997.1"/>
    <property type="molecule type" value="Genomic_DNA"/>
</dbReference>
<dbReference type="OrthoDB" id="5873715at2759"/>
<dbReference type="Gene3D" id="3.40.50.1820">
    <property type="entry name" value="alpha/beta hydrolase"/>
    <property type="match status" value="1"/>
</dbReference>
<gene>
    <name evidence="2" type="ORF">TELCIR_02987</name>
</gene>
<dbReference type="PANTHER" id="PTHR45908:SF8">
    <property type="entry name" value="FUNGAL LIPASE-LIKE DOMAIN-CONTAINING PROTEIN"/>
    <property type="match status" value="1"/>
</dbReference>